<evidence type="ECO:0000313" key="7">
    <source>
        <dbReference type="EMBL" id="TBN03703.1"/>
    </source>
</evidence>
<keyword evidence="3" id="KW-0731">Sigma factor</keyword>
<evidence type="ECO:0000259" key="5">
    <source>
        <dbReference type="Pfam" id="PF04542"/>
    </source>
</evidence>
<feature type="domain" description="RNA polymerase sigma-70 region 2" evidence="5">
    <location>
        <begin position="24"/>
        <end position="91"/>
    </location>
</feature>
<comment type="similarity">
    <text evidence="1">Belongs to the sigma-70 factor family. ECF subfamily.</text>
</comment>
<evidence type="ECO:0000313" key="8">
    <source>
        <dbReference type="Proteomes" id="UP000291142"/>
    </source>
</evidence>
<dbReference type="InterPro" id="IPR013324">
    <property type="entry name" value="RNA_pol_sigma_r3/r4-like"/>
</dbReference>
<keyword evidence="8" id="KW-1185">Reference proteome</keyword>
<dbReference type="Pfam" id="PF08281">
    <property type="entry name" value="Sigma70_r4_2"/>
    <property type="match status" value="1"/>
</dbReference>
<dbReference type="EMBL" id="SIRT01000006">
    <property type="protein sequence ID" value="TBN03703.1"/>
    <property type="molecule type" value="Genomic_DNA"/>
</dbReference>
<evidence type="ECO:0000259" key="6">
    <source>
        <dbReference type="Pfam" id="PF08281"/>
    </source>
</evidence>
<dbReference type="SUPFAM" id="SSF88659">
    <property type="entry name" value="Sigma3 and sigma4 domains of RNA polymerase sigma factors"/>
    <property type="match status" value="1"/>
</dbReference>
<dbReference type="Gene3D" id="1.10.1740.10">
    <property type="match status" value="1"/>
</dbReference>
<evidence type="ECO:0000256" key="1">
    <source>
        <dbReference type="ARBA" id="ARBA00010641"/>
    </source>
</evidence>
<dbReference type="NCBIfam" id="TIGR02937">
    <property type="entry name" value="sigma70-ECF"/>
    <property type="match status" value="1"/>
</dbReference>
<evidence type="ECO:0000256" key="4">
    <source>
        <dbReference type="ARBA" id="ARBA00023163"/>
    </source>
</evidence>
<dbReference type="InterPro" id="IPR036388">
    <property type="entry name" value="WH-like_DNA-bd_sf"/>
</dbReference>
<gene>
    <name evidence="7" type="ORF">EYD45_08640</name>
</gene>
<organism evidence="7 8">
    <name type="scientific">Hyunsoonleella flava</name>
    <dbReference type="NCBI Taxonomy" id="2527939"/>
    <lineage>
        <taxon>Bacteria</taxon>
        <taxon>Pseudomonadati</taxon>
        <taxon>Bacteroidota</taxon>
        <taxon>Flavobacteriia</taxon>
        <taxon>Flavobacteriales</taxon>
        <taxon>Flavobacteriaceae</taxon>
    </lineage>
</organism>
<dbReference type="InterPro" id="IPR014284">
    <property type="entry name" value="RNA_pol_sigma-70_dom"/>
</dbReference>
<dbReference type="PANTHER" id="PTHR43133">
    <property type="entry name" value="RNA POLYMERASE ECF-TYPE SIGMA FACTO"/>
    <property type="match status" value="1"/>
</dbReference>
<keyword evidence="2" id="KW-0805">Transcription regulation</keyword>
<protein>
    <submittedName>
        <fullName evidence="7">RNA polymerase sigma factor</fullName>
    </submittedName>
</protein>
<feature type="domain" description="RNA polymerase sigma factor 70 region 4 type 2" evidence="6">
    <location>
        <begin position="123"/>
        <end position="175"/>
    </location>
</feature>
<dbReference type="PANTHER" id="PTHR43133:SF51">
    <property type="entry name" value="RNA POLYMERASE SIGMA FACTOR"/>
    <property type="match status" value="1"/>
</dbReference>
<name>A0A4Q9FD28_9FLAO</name>
<dbReference type="CDD" id="cd06171">
    <property type="entry name" value="Sigma70_r4"/>
    <property type="match status" value="1"/>
</dbReference>
<dbReference type="AlphaFoldDB" id="A0A4Q9FD28"/>
<dbReference type="GO" id="GO:0016987">
    <property type="term" value="F:sigma factor activity"/>
    <property type="evidence" value="ECO:0007669"/>
    <property type="project" value="UniProtKB-KW"/>
</dbReference>
<reference evidence="7 8" key="1">
    <citation type="submission" date="2019-02" db="EMBL/GenBank/DDBJ databases">
        <title>Hyunsoonleella sp., isolated from marine sediment.</title>
        <authorList>
            <person name="Liu B.-T."/>
        </authorList>
    </citation>
    <scope>NUCLEOTIDE SEQUENCE [LARGE SCALE GENOMIC DNA]</scope>
    <source>
        <strain evidence="7 8">T58</strain>
    </source>
</reference>
<dbReference type="InterPro" id="IPR013249">
    <property type="entry name" value="RNA_pol_sigma70_r4_t2"/>
</dbReference>
<evidence type="ECO:0000256" key="2">
    <source>
        <dbReference type="ARBA" id="ARBA00023015"/>
    </source>
</evidence>
<proteinExistence type="inferred from homology"/>
<comment type="caution">
    <text evidence="7">The sequence shown here is derived from an EMBL/GenBank/DDBJ whole genome shotgun (WGS) entry which is preliminary data.</text>
</comment>
<dbReference type="GO" id="GO:0003677">
    <property type="term" value="F:DNA binding"/>
    <property type="evidence" value="ECO:0007669"/>
    <property type="project" value="InterPro"/>
</dbReference>
<sequence length="193" mass="22716">MTINNDQHIINQILEGDVQAFSILVDRYKNLVFTLALRMLKHREDAEEISQDVFIKVYKSLYKFKGDSKLSTWIYKVTYNSCLDAIKRQKRKHQEVNIDKYDAYDIEVIDDALEKLVQIDRENAIKTCIEALASEDSFILTLYYYGELSLEEISKITGLKANNIKVKLHRARKRLAIIMKQRLEPQIMQYYGK</sequence>
<dbReference type="OrthoDB" id="1027298at2"/>
<dbReference type="InterPro" id="IPR007627">
    <property type="entry name" value="RNA_pol_sigma70_r2"/>
</dbReference>
<evidence type="ECO:0000256" key="3">
    <source>
        <dbReference type="ARBA" id="ARBA00023082"/>
    </source>
</evidence>
<dbReference type="Gene3D" id="1.10.10.10">
    <property type="entry name" value="Winged helix-like DNA-binding domain superfamily/Winged helix DNA-binding domain"/>
    <property type="match status" value="1"/>
</dbReference>
<accession>A0A4Q9FD28</accession>
<keyword evidence="4" id="KW-0804">Transcription</keyword>
<dbReference type="Proteomes" id="UP000291142">
    <property type="component" value="Unassembled WGS sequence"/>
</dbReference>
<dbReference type="Pfam" id="PF04542">
    <property type="entry name" value="Sigma70_r2"/>
    <property type="match status" value="1"/>
</dbReference>
<dbReference type="GO" id="GO:0006352">
    <property type="term" value="P:DNA-templated transcription initiation"/>
    <property type="evidence" value="ECO:0007669"/>
    <property type="project" value="InterPro"/>
</dbReference>
<dbReference type="InterPro" id="IPR039425">
    <property type="entry name" value="RNA_pol_sigma-70-like"/>
</dbReference>
<dbReference type="SUPFAM" id="SSF88946">
    <property type="entry name" value="Sigma2 domain of RNA polymerase sigma factors"/>
    <property type="match status" value="1"/>
</dbReference>
<dbReference type="InterPro" id="IPR013325">
    <property type="entry name" value="RNA_pol_sigma_r2"/>
</dbReference>